<gene>
    <name evidence="2" type="ORF">HJG63_009802</name>
</gene>
<organism evidence="2 3">
    <name type="scientific">Rousettus aegyptiacus</name>
    <name type="common">Egyptian fruit bat</name>
    <name type="synonym">Pteropus aegyptiacus</name>
    <dbReference type="NCBI Taxonomy" id="9407"/>
    <lineage>
        <taxon>Eukaryota</taxon>
        <taxon>Metazoa</taxon>
        <taxon>Chordata</taxon>
        <taxon>Craniata</taxon>
        <taxon>Vertebrata</taxon>
        <taxon>Euteleostomi</taxon>
        <taxon>Mammalia</taxon>
        <taxon>Eutheria</taxon>
        <taxon>Laurasiatheria</taxon>
        <taxon>Chiroptera</taxon>
        <taxon>Yinpterochiroptera</taxon>
        <taxon>Pteropodoidea</taxon>
        <taxon>Pteropodidae</taxon>
        <taxon>Rousettinae</taxon>
        <taxon>Rousettus</taxon>
    </lineage>
</organism>
<evidence type="ECO:0000313" key="2">
    <source>
        <dbReference type="EMBL" id="KAF6397140.1"/>
    </source>
</evidence>
<feature type="compositionally biased region" description="Polar residues" evidence="1">
    <location>
        <begin position="18"/>
        <end position="28"/>
    </location>
</feature>
<dbReference type="Proteomes" id="UP000593571">
    <property type="component" value="Unassembled WGS sequence"/>
</dbReference>
<feature type="region of interest" description="Disordered" evidence="1">
    <location>
        <begin position="1"/>
        <end position="135"/>
    </location>
</feature>
<dbReference type="EMBL" id="JACASE010000017">
    <property type="protein sequence ID" value="KAF6397140.1"/>
    <property type="molecule type" value="Genomic_DNA"/>
</dbReference>
<evidence type="ECO:0000256" key="1">
    <source>
        <dbReference type="SAM" id="MobiDB-lite"/>
    </source>
</evidence>
<feature type="compositionally biased region" description="Pro residues" evidence="1">
    <location>
        <begin position="103"/>
        <end position="118"/>
    </location>
</feature>
<feature type="compositionally biased region" description="Pro residues" evidence="1">
    <location>
        <begin position="148"/>
        <end position="162"/>
    </location>
</feature>
<proteinExistence type="predicted"/>
<protein>
    <submittedName>
        <fullName evidence="2">Uncharacterized protein</fullName>
    </submittedName>
</protein>
<dbReference type="AlphaFoldDB" id="A0A7J8BFT3"/>
<name>A0A7J8BFT3_ROUAE</name>
<sequence length="294" mass="31773">MRLRSASRWRCGGVETDAAQNGPGSSLPQSPPEAAATGPPPECSERGSGRVRAPLPSAGQGRAWGGRMEHPERPAAGLQPRCASTLRGPRCVGPFSPRLSIIQPPPRPYSFLLPPPQTHPARPHARPSPPHSSTPLCRALLTTVLLQPLPPRAPRLPGPRPSPQTGGEGRRDNPPALRSRAPSRVGVAWLRPGPQRLTSCLPTPWSVPQFSTRLSLPYEGTREQAWCPRSRRHPGRRELERSPGLQDSGLGETPSRRPPPHTVGEGEKGFWPGPLFAWFSPGTGFLPHPRCAVL</sequence>
<accession>A0A7J8BFT3</accession>
<evidence type="ECO:0000313" key="3">
    <source>
        <dbReference type="Proteomes" id="UP000593571"/>
    </source>
</evidence>
<reference evidence="2 3" key="1">
    <citation type="journal article" date="2020" name="Nature">
        <title>Six reference-quality genomes reveal evolution of bat adaptations.</title>
        <authorList>
            <person name="Jebb D."/>
            <person name="Huang Z."/>
            <person name="Pippel M."/>
            <person name="Hughes G.M."/>
            <person name="Lavrichenko K."/>
            <person name="Devanna P."/>
            <person name="Winkler S."/>
            <person name="Jermiin L.S."/>
            <person name="Skirmuntt E.C."/>
            <person name="Katzourakis A."/>
            <person name="Burkitt-Gray L."/>
            <person name="Ray D.A."/>
            <person name="Sullivan K.A.M."/>
            <person name="Roscito J.G."/>
            <person name="Kirilenko B.M."/>
            <person name="Davalos L.M."/>
            <person name="Corthals A.P."/>
            <person name="Power M.L."/>
            <person name="Jones G."/>
            <person name="Ransome R.D."/>
            <person name="Dechmann D.K.N."/>
            <person name="Locatelli A.G."/>
            <person name="Puechmaille S.J."/>
            <person name="Fedrigo O."/>
            <person name="Jarvis E.D."/>
            <person name="Hiller M."/>
            <person name="Vernes S.C."/>
            <person name="Myers E.W."/>
            <person name="Teeling E.C."/>
        </authorList>
    </citation>
    <scope>NUCLEOTIDE SEQUENCE [LARGE SCALE GENOMIC DNA]</scope>
    <source>
        <strain evidence="2">MRouAeg1</strain>
        <tissue evidence="2">Muscle</tissue>
    </source>
</reference>
<keyword evidence="3" id="KW-1185">Reference proteome</keyword>
<comment type="caution">
    <text evidence="2">The sequence shown here is derived from an EMBL/GenBank/DDBJ whole genome shotgun (WGS) entry which is preliminary data.</text>
</comment>
<feature type="region of interest" description="Disordered" evidence="1">
    <location>
        <begin position="221"/>
        <end position="268"/>
    </location>
</feature>
<feature type="region of interest" description="Disordered" evidence="1">
    <location>
        <begin position="148"/>
        <end position="188"/>
    </location>
</feature>